<dbReference type="Gene3D" id="1.50.40.10">
    <property type="entry name" value="Mitochondrial carrier domain"/>
    <property type="match status" value="1"/>
</dbReference>
<dbReference type="InterPro" id="IPR023395">
    <property type="entry name" value="MCP_dom_sf"/>
</dbReference>
<comment type="subcellular location">
    <subcellularLocation>
        <location evidence="1">Membrane</location>
        <topology evidence="1">Multi-pass membrane protein</topology>
    </subcellularLocation>
</comment>
<dbReference type="AlphaFoldDB" id="A0AAU9JPV1"/>
<keyword evidence="3" id="KW-0472">Membrane</keyword>
<dbReference type="InterPro" id="IPR018108">
    <property type="entry name" value="MCP_transmembrane"/>
</dbReference>
<dbReference type="SUPFAM" id="SSF103506">
    <property type="entry name" value="Mitochondrial carrier"/>
    <property type="match status" value="1"/>
</dbReference>
<evidence type="ECO:0000256" key="1">
    <source>
        <dbReference type="ARBA" id="ARBA00004141"/>
    </source>
</evidence>
<comment type="caution">
    <text evidence="4">The sequence shown here is derived from an EMBL/GenBank/DDBJ whole genome shotgun (WGS) entry which is preliminary data.</text>
</comment>
<evidence type="ECO:0000256" key="2">
    <source>
        <dbReference type="ARBA" id="ARBA00022692"/>
    </source>
</evidence>
<protein>
    <submittedName>
        <fullName evidence="4">Uncharacterized protein</fullName>
    </submittedName>
</protein>
<dbReference type="EMBL" id="CAJZBQ010000043">
    <property type="protein sequence ID" value="CAG9327139.1"/>
    <property type="molecule type" value="Genomic_DNA"/>
</dbReference>
<accession>A0AAU9JPV1</accession>
<sequence>MDLLYLNLHCQIPAEFLTSLDLPLVFLSSLILSPFRVIGLNYQLSSSTSQSSLSESLKNLKAWNTKSYKFKTKEQIPRQKFLKIPVFKSYRELLFCISSKKLSTLYAGNFWENNFFWASFKVKCALIALIGGKFIKDPYANTFLFASIFTAYDLFNYRFELITTKMTYEHFHYGQNKLKYANSKYLGYFMQIDNQIKEFNHLISPASENPVVVTKFICWLYSMVAFHNKWENEKMIDLFILHTIFYPLTTAQRRIESQFANPALQPFRYKNILHALEKIYYQEGILDGLYRGFMLNTIYMIPRYYILPPLVYHFSLKNQEKFNAERAQM</sequence>
<evidence type="ECO:0000313" key="5">
    <source>
        <dbReference type="Proteomes" id="UP001162131"/>
    </source>
</evidence>
<gene>
    <name evidence="4" type="ORF">BSTOLATCC_MIC43183</name>
</gene>
<keyword evidence="5" id="KW-1185">Reference proteome</keyword>
<dbReference type="GO" id="GO:0016020">
    <property type="term" value="C:membrane"/>
    <property type="evidence" value="ECO:0007669"/>
    <property type="project" value="UniProtKB-SubCell"/>
</dbReference>
<dbReference type="Proteomes" id="UP001162131">
    <property type="component" value="Unassembled WGS sequence"/>
</dbReference>
<name>A0AAU9JPV1_9CILI</name>
<proteinExistence type="predicted"/>
<organism evidence="4 5">
    <name type="scientific">Blepharisma stoltei</name>
    <dbReference type="NCBI Taxonomy" id="1481888"/>
    <lineage>
        <taxon>Eukaryota</taxon>
        <taxon>Sar</taxon>
        <taxon>Alveolata</taxon>
        <taxon>Ciliophora</taxon>
        <taxon>Postciliodesmatophora</taxon>
        <taxon>Heterotrichea</taxon>
        <taxon>Heterotrichida</taxon>
        <taxon>Blepharismidae</taxon>
        <taxon>Blepharisma</taxon>
    </lineage>
</organism>
<keyword evidence="2" id="KW-0812">Transmembrane</keyword>
<dbReference type="Pfam" id="PF00153">
    <property type="entry name" value="Mito_carr"/>
    <property type="match status" value="1"/>
</dbReference>
<evidence type="ECO:0000256" key="3">
    <source>
        <dbReference type="ARBA" id="ARBA00023136"/>
    </source>
</evidence>
<evidence type="ECO:0000313" key="4">
    <source>
        <dbReference type="EMBL" id="CAG9327139.1"/>
    </source>
</evidence>
<reference evidence="4" key="1">
    <citation type="submission" date="2021-09" db="EMBL/GenBank/DDBJ databases">
        <authorList>
            <consortium name="AG Swart"/>
            <person name="Singh M."/>
            <person name="Singh A."/>
            <person name="Seah K."/>
            <person name="Emmerich C."/>
        </authorList>
    </citation>
    <scope>NUCLEOTIDE SEQUENCE</scope>
    <source>
        <strain evidence="4">ATCC30299</strain>
    </source>
</reference>